<feature type="domain" description="N-acetyltransferase" evidence="1">
    <location>
        <begin position="37"/>
        <end position="162"/>
    </location>
</feature>
<organism evidence="2 3">
    <name type="scientific">Luteolibacter yonseiensis</name>
    <dbReference type="NCBI Taxonomy" id="1144680"/>
    <lineage>
        <taxon>Bacteria</taxon>
        <taxon>Pseudomonadati</taxon>
        <taxon>Verrucomicrobiota</taxon>
        <taxon>Verrucomicrobiia</taxon>
        <taxon>Verrucomicrobiales</taxon>
        <taxon>Verrucomicrobiaceae</taxon>
        <taxon>Luteolibacter</taxon>
    </lineage>
</organism>
<protein>
    <submittedName>
        <fullName evidence="2">GNAT family N-acetyltransferase</fullName>
    </submittedName>
</protein>
<dbReference type="Proteomes" id="UP000600139">
    <property type="component" value="Unassembled WGS sequence"/>
</dbReference>
<dbReference type="SUPFAM" id="SSF55729">
    <property type="entry name" value="Acyl-CoA N-acyltransferases (Nat)"/>
    <property type="match status" value="1"/>
</dbReference>
<dbReference type="InterPro" id="IPR000182">
    <property type="entry name" value="GNAT_dom"/>
</dbReference>
<keyword evidence="3" id="KW-1185">Reference proteome</keyword>
<dbReference type="AlphaFoldDB" id="A0A934R4Z8"/>
<accession>A0A934R4Z8</accession>
<proteinExistence type="predicted"/>
<dbReference type="Gene3D" id="3.40.630.30">
    <property type="match status" value="1"/>
</dbReference>
<name>A0A934R4Z8_9BACT</name>
<dbReference type="EMBL" id="JAENIK010000012">
    <property type="protein sequence ID" value="MBK1817271.1"/>
    <property type="molecule type" value="Genomic_DNA"/>
</dbReference>
<dbReference type="GO" id="GO:0016747">
    <property type="term" value="F:acyltransferase activity, transferring groups other than amino-acyl groups"/>
    <property type="evidence" value="ECO:0007669"/>
    <property type="project" value="InterPro"/>
</dbReference>
<dbReference type="RefSeq" id="WP_200352216.1">
    <property type="nucleotide sequence ID" value="NZ_BAABHZ010000001.1"/>
</dbReference>
<reference evidence="2" key="1">
    <citation type="submission" date="2021-01" db="EMBL/GenBank/DDBJ databases">
        <title>Modified the classification status of verrucomicrobia.</title>
        <authorList>
            <person name="Feng X."/>
        </authorList>
    </citation>
    <scope>NUCLEOTIDE SEQUENCE</scope>
    <source>
        <strain evidence="2">JCM 18052</strain>
    </source>
</reference>
<evidence type="ECO:0000313" key="3">
    <source>
        <dbReference type="Proteomes" id="UP000600139"/>
    </source>
</evidence>
<gene>
    <name evidence="2" type="ORF">JIN84_16745</name>
</gene>
<dbReference type="Pfam" id="PF13302">
    <property type="entry name" value="Acetyltransf_3"/>
    <property type="match status" value="1"/>
</dbReference>
<comment type="caution">
    <text evidence="2">The sequence shown here is derived from an EMBL/GenBank/DDBJ whole genome shotgun (WGS) entry which is preliminary data.</text>
</comment>
<evidence type="ECO:0000259" key="1">
    <source>
        <dbReference type="Pfam" id="PF13302"/>
    </source>
</evidence>
<dbReference type="InterPro" id="IPR016181">
    <property type="entry name" value="Acyl_CoA_acyltransferase"/>
</dbReference>
<evidence type="ECO:0000313" key="2">
    <source>
        <dbReference type="EMBL" id="MBK1817271.1"/>
    </source>
</evidence>
<sequence>MIIFPEQLSIPIRNHKTGRIYTVVRADAVDPTADRISEVVSISNEPEVYDRLFKQLLGGHPYPREKAVDWFRSISEDWRTGGHFRFFVLDASGAIRAACGIKSNDPDGAEMGYLSSSFHTGIMTNAVVAISGAAKAAGFRSLVCRVNLGNLRSIAVVRRAGFLPDETRADESRGCFIIRL</sequence>